<dbReference type="InterPro" id="IPR050147">
    <property type="entry name" value="Ser/Thr_Dehydratase"/>
</dbReference>
<dbReference type="EMBL" id="LRBG01000012">
    <property type="protein sequence ID" value="KXU87400.1"/>
    <property type="molecule type" value="Genomic_DNA"/>
</dbReference>
<dbReference type="STRING" id="1399968.CI15_14700"/>
<dbReference type="GO" id="GO:0003941">
    <property type="term" value="F:L-serine ammonia-lyase activity"/>
    <property type="evidence" value="ECO:0007669"/>
    <property type="project" value="TreeGrafter"/>
</dbReference>
<dbReference type="CDD" id="cd04907">
    <property type="entry name" value="ACT_ThrD-I_2"/>
    <property type="match status" value="1"/>
</dbReference>
<keyword evidence="3" id="KW-0663">Pyridoxal phosphate</keyword>
<dbReference type="PANTHER" id="PTHR48078">
    <property type="entry name" value="THREONINE DEHYDRATASE, MITOCHONDRIAL-RELATED"/>
    <property type="match status" value="1"/>
</dbReference>
<evidence type="ECO:0000313" key="7">
    <source>
        <dbReference type="EMBL" id="KXU87400.1"/>
    </source>
</evidence>
<keyword evidence="8" id="KW-1185">Reference proteome</keyword>
<dbReference type="Pfam" id="PF00585">
    <property type="entry name" value="Thr_dehydrat_C"/>
    <property type="match status" value="1"/>
</dbReference>
<dbReference type="Proteomes" id="UP000075613">
    <property type="component" value="Unassembled WGS sequence"/>
</dbReference>
<name>A0A149PQR1_9BURK</name>
<dbReference type="GO" id="GO:0006565">
    <property type="term" value="P:L-serine catabolic process"/>
    <property type="evidence" value="ECO:0007669"/>
    <property type="project" value="TreeGrafter"/>
</dbReference>
<evidence type="ECO:0000256" key="3">
    <source>
        <dbReference type="ARBA" id="ARBA00022898"/>
    </source>
</evidence>
<evidence type="ECO:0000259" key="6">
    <source>
        <dbReference type="PROSITE" id="PS51672"/>
    </source>
</evidence>
<dbReference type="GO" id="GO:0004794">
    <property type="term" value="F:threonine deaminase activity"/>
    <property type="evidence" value="ECO:0007669"/>
    <property type="project" value="TreeGrafter"/>
</dbReference>
<accession>A0A149PQR1</accession>
<dbReference type="SUPFAM" id="SSF55021">
    <property type="entry name" value="ACT-like"/>
    <property type="match status" value="1"/>
</dbReference>
<protein>
    <recommendedName>
        <fullName evidence="6">ACT-like domain-containing protein</fullName>
    </recommendedName>
</protein>
<dbReference type="InterPro" id="IPR045865">
    <property type="entry name" value="ACT-like_dom_sf"/>
</dbReference>
<keyword evidence="4" id="KW-0456">Lyase</keyword>
<evidence type="ECO:0000256" key="2">
    <source>
        <dbReference type="ARBA" id="ARBA00022605"/>
    </source>
</evidence>
<proteinExistence type="predicted"/>
<dbReference type="InterPro" id="IPR001721">
    <property type="entry name" value="TD_ACT-like"/>
</dbReference>
<feature type="domain" description="ACT-like" evidence="6">
    <location>
        <begin position="29"/>
        <end position="100"/>
    </location>
</feature>
<dbReference type="PROSITE" id="PS51672">
    <property type="entry name" value="ACT_LIKE"/>
    <property type="match status" value="1"/>
</dbReference>
<organism evidence="7 8">
    <name type="scientific">Paraburkholderia monticola</name>
    <dbReference type="NCBI Taxonomy" id="1399968"/>
    <lineage>
        <taxon>Bacteria</taxon>
        <taxon>Pseudomonadati</taxon>
        <taxon>Pseudomonadota</taxon>
        <taxon>Betaproteobacteria</taxon>
        <taxon>Burkholderiales</taxon>
        <taxon>Burkholderiaceae</taxon>
        <taxon>Paraburkholderia</taxon>
    </lineage>
</organism>
<evidence type="ECO:0000256" key="4">
    <source>
        <dbReference type="ARBA" id="ARBA00023239"/>
    </source>
</evidence>
<evidence type="ECO:0000256" key="1">
    <source>
        <dbReference type="ARBA" id="ARBA00001933"/>
    </source>
</evidence>
<sequence>MVDLTFDELSKQHIRYMVGGRSPLAHDERLFRFEFPERPGALMKFLSSMAPNWNISLFHYRNQGADYSSILVGIQVPESDHAAFERFIETLGYPCWEETKNPVYQLFLG</sequence>
<evidence type="ECO:0000256" key="5">
    <source>
        <dbReference type="ARBA" id="ARBA00029440"/>
    </source>
</evidence>
<dbReference type="GO" id="GO:0009097">
    <property type="term" value="P:isoleucine biosynthetic process"/>
    <property type="evidence" value="ECO:0007669"/>
    <property type="project" value="TreeGrafter"/>
</dbReference>
<dbReference type="GO" id="GO:0006567">
    <property type="term" value="P:L-threonine catabolic process"/>
    <property type="evidence" value="ECO:0007669"/>
    <property type="project" value="TreeGrafter"/>
</dbReference>
<keyword evidence="2" id="KW-0028">Amino-acid biosynthesis</keyword>
<dbReference type="AlphaFoldDB" id="A0A149PQR1"/>
<gene>
    <name evidence="7" type="ORF">CI15_14700</name>
</gene>
<comment type="caution">
    <text evidence="7">The sequence shown here is derived from an EMBL/GenBank/DDBJ whole genome shotgun (WGS) entry which is preliminary data.</text>
</comment>
<comment type="cofactor">
    <cofactor evidence="1">
        <name>pyridoxal 5'-phosphate</name>
        <dbReference type="ChEBI" id="CHEBI:597326"/>
    </cofactor>
</comment>
<comment type="pathway">
    <text evidence="5">Amino-acid biosynthesis.</text>
</comment>
<evidence type="ECO:0000313" key="8">
    <source>
        <dbReference type="Proteomes" id="UP000075613"/>
    </source>
</evidence>
<reference evidence="7 8" key="1">
    <citation type="journal article" date="2015" name="Int. J. Syst. Evol. Microbiol.">
        <title>Burkholderia monticola sp. nov., isolated from mountain soil.</title>
        <authorList>
            <person name="Baek I."/>
            <person name="Seo B."/>
            <person name="Lee I."/>
            <person name="Yi H."/>
            <person name="Chun J."/>
        </authorList>
    </citation>
    <scope>NUCLEOTIDE SEQUENCE [LARGE SCALE GENOMIC DNA]</scope>
    <source>
        <strain evidence="7 8">JC2948</strain>
    </source>
</reference>
<dbReference type="Gene3D" id="3.40.1020.10">
    <property type="entry name" value="Biosynthetic Threonine Deaminase, Domain 3"/>
    <property type="match status" value="1"/>
</dbReference>
<dbReference type="InterPro" id="IPR038110">
    <property type="entry name" value="TD_ACT-like_sf"/>
</dbReference>
<dbReference type="PANTHER" id="PTHR48078:SF11">
    <property type="entry name" value="THREONINE DEHYDRATASE, MITOCHONDRIAL"/>
    <property type="match status" value="1"/>
</dbReference>